<dbReference type="RefSeq" id="WP_379572281.1">
    <property type="nucleotide sequence ID" value="NZ_JBHUFV010000018.1"/>
</dbReference>
<evidence type="ECO:0000313" key="3">
    <source>
        <dbReference type="Proteomes" id="UP001597368"/>
    </source>
</evidence>
<reference evidence="3" key="1">
    <citation type="journal article" date="2019" name="Int. J. Syst. Evol. Microbiol.">
        <title>The Global Catalogue of Microorganisms (GCM) 10K type strain sequencing project: providing services to taxonomists for standard genome sequencing and annotation.</title>
        <authorList>
            <consortium name="The Broad Institute Genomics Platform"/>
            <consortium name="The Broad Institute Genome Sequencing Center for Infectious Disease"/>
            <person name="Wu L."/>
            <person name="Ma J."/>
        </authorList>
    </citation>
    <scope>NUCLEOTIDE SEQUENCE [LARGE SCALE GENOMIC DNA]</scope>
    <source>
        <strain evidence="3">ICMP 6774ER</strain>
    </source>
</reference>
<comment type="caution">
    <text evidence="2">The sequence shown here is derived from an EMBL/GenBank/DDBJ whole genome shotgun (WGS) entry which is preliminary data.</text>
</comment>
<evidence type="ECO:0000256" key="1">
    <source>
        <dbReference type="SAM" id="MobiDB-lite"/>
    </source>
</evidence>
<proteinExistence type="predicted"/>
<name>A0ABW4SUE4_9ACTN</name>
<dbReference type="EMBL" id="JBHUFV010000018">
    <property type="protein sequence ID" value="MFD1932217.1"/>
    <property type="molecule type" value="Genomic_DNA"/>
</dbReference>
<feature type="region of interest" description="Disordered" evidence="1">
    <location>
        <begin position="115"/>
        <end position="154"/>
    </location>
</feature>
<gene>
    <name evidence="2" type="ORF">ACFSKW_12105</name>
</gene>
<feature type="compositionally biased region" description="Basic and acidic residues" evidence="1">
    <location>
        <begin position="126"/>
        <end position="154"/>
    </location>
</feature>
<protein>
    <submittedName>
        <fullName evidence="2">Uncharacterized protein</fullName>
    </submittedName>
</protein>
<sequence>MSGREVVFAFVAGLIVNEMCDVSPWLAKKLVRRSAYLRYRDPIRAEVRTEELIALIDSRPGKLLKLFTAIGFLGAGTGVRVREYLRNLREGARFLSSNPRLVGLTLRVAMNLTTGRRRKSPSATEESLRRALKEVEKARSKERGEQRSSGEWDN</sequence>
<dbReference type="Proteomes" id="UP001597368">
    <property type="component" value="Unassembled WGS sequence"/>
</dbReference>
<accession>A0ABW4SUE4</accession>
<keyword evidence="3" id="KW-1185">Reference proteome</keyword>
<evidence type="ECO:0000313" key="2">
    <source>
        <dbReference type="EMBL" id="MFD1932217.1"/>
    </source>
</evidence>
<organism evidence="2 3">
    <name type="scientific">Nonomuraea mangrovi</name>
    <dbReference type="NCBI Taxonomy" id="2316207"/>
    <lineage>
        <taxon>Bacteria</taxon>
        <taxon>Bacillati</taxon>
        <taxon>Actinomycetota</taxon>
        <taxon>Actinomycetes</taxon>
        <taxon>Streptosporangiales</taxon>
        <taxon>Streptosporangiaceae</taxon>
        <taxon>Nonomuraea</taxon>
    </lineage>
</organism>